<sequence>MVGNTRVELTSGSPEPGYVANYPNGSRGNYPGPSLDRSGSFREAGESRMFGSGASVSRVSGPMMGNLPPLSQCLMLEPIIMSDQKYIRSGELRRVLGFSVGSALEDNSFGAAHPRPSPLMPMEELKRYKESILDANNKARVRAKKVDEHLHKLDKYFEAVSSKKQQRNDLSANERSTGLNLKLGNPINRTDLVTQRLENRAKNTVPNRRVRTSMAESRVECRSNGTARQPFVMAKERDILKDSSPSSHLVEEKIRRLPAGGEGWEKKMKRKRSVGTAFTRSVEIDGELKRPMHHKVSNESGIQSTDAHGFRSGSTSGINGAYKLDSSSSPSSYFSRVTSKHEQEKATLTTDLTAGLNKEKLLAKGNNKLSIREDNQSVGPCPVIIGKASRAPRSSFITASNSSPSIPHVPETPESWEQPSSVNKILSIGGANNRKRAVPTGSSSPPMAQWNAGPSAFLTKKNKSHSKEESSDGVRRQGRSGRGSSFASISPVREKLEITATNKPFRSMRPGSDKNGSKTGRPLKKLWDRRGFSRRGHMPNNGSPDITGDSDDDHEELLAAANFAHNASYHACSSSFWKKVEPIFASVSLKDTSYFSQQVVKFAEELHESLSQLCCSHNVLGDLVQEKKSTSGTFGSGQIDRSLQNQIKPKVSSKMAMIARSPVIQNSPLDGELLQGDNGFRYPEVAGLAGFSSNDLDGPEIVQTNGFSISSTDSSYEKMSMEDKLLLELQSVGIYLDPVPDLDDEEDETINQDIVQLKKGLHQQATRGSIASKYGIPKVSKQVALAFAKRSLARCQTFDDSGTSCFNEPALRDAIFAAPPHGFEAEPSTCDGLGAGSFHSGAECRGAECHDLRSGVDASENFALQSDQAFAKNGPLSNRGKKKEVLFADVGGTAALRPTSTLASALLGGAKGKRSERERDKDVSSRNTVAKAGRPSLSNLKGERKQKTKPKQKTAQLSTSQNGYLNKHTETPHSLYPSAAGSGDLVNNGSHNKRESGLMSPRTIPRDSSKETKEAVDFTNLPLPDLDSIDELGVGTDLGGPPDLCSWLDFVDDGLQDHHGDGLAIPMDDITELPMF</sequence>
<evidence type="ECO:0000313" key="2">
    <source>
        <dbReference type="EMBL" id="GFZ11215.1"/>
    </source>
</evidence>
<feature type="region of interest" description="Disordered" evidence="1">
    <location>
        <begin position="163"/>
        <end position="183"/>
    </location>
</feature>
<feature type="region of interest" description="Disordered" evidence="1">
    <location>
        <begin position="321"/>
        <end position="346"/>
    </location>
</feature>
<proteinExistence type="predicted"/>
<feature type="compositionally biased region" description="Polar residues" evidence="1">
    <location>
        <begin position="168"/>
        <end position="179"/>
    </location>
</feature>
<feature type="compositionally biased region" description="Basic and acidic residues" evidence="1">
    <location>
        <begin position="465"/>
        <end position="475"/>
    </location>
</feature>
<feature type="region of interest" description="Disordered" evidence="1">
    <location>
        <begin position="395"/>
        <end position="547"/>
    </location>
</feature>
<accession>A0A7J0GKA1</accession>
<feature type="region of interest" description="Disordered" evidence="1">
    <location>
        <begin position="991"/>
        <end position="1012"/>
    </location>
</feature>
<gene>
    <name evidence="2" type="ORF">Acr_22g0006130</name>
</gene>
<protein>
    <submittedName>
        <fullName evidence="2">Uncharacterized protein</fullName>
    </submittedName>
</protein>
<evidence type="ECO:0000313" key="3">
    <source>
        <dbReference type="Proteomes" id="UP000585474"/>
    </source>
</evidence>
<dbReference type="Proteomes" id="UP000585474">
    <property type="component" value="Unassembled WGS sequence"/>
</dbReference>
<feature type="compositionally biased region" description="Low complexity" evidence="1">
    <location>
        <begin position="326"/>
        <end position="337"/>
    </location>
</feature>
<feature type="compositionally biased region" description="Polar residues" evidence="1">
    <location>
        <begin position="395"/>
        <end position="405"/>
    </location>
</feature>
<feature type="compositionally biased region" description="Basic and acidic residues" evidence="1">
    <location>
        <begin position="913"/>
        <end position="924"/>
    </location>
</feature>
<name>A0A7J0GKA1_9ERIC</name>
<feature type="region of interest" description="Disordered" evidence="1">
    <location>
        <begin position="1"/>
        <end position="47"/>
    </location>
</feature>
<dbReference type="AlphaFoldDB" id="A0A7J0GKA1"/>
<organism evidence="2 3">
    <name type="scientific">Actinidia rufa</name>
    <dbReference type="NCBI Taxonomy" id="165716"/>
    <lineage>
        <taxon>Eukaryota</taxon>
        <taxon>Viridiplantae</taxon>
        <taxon>Streptophyta</taxon>
        <taxon>Embryophyta</taxon>
        <taxon>Tracheophyta</taxon>
        <taxon>Spermatophyta</taxon>
        <taxon>Magnoliopsida</taxon>
        <taxon>eudicotyledons</taxon>
        <taxon>Gunneridae</taxon>
        <taxon>Pentapetalae</taxon>
        <taxon>asterids</taxon>
        <taxon>Ericales</taxon>
        <taxon>Actinidiaceae</taxon>
        <taxon>Actinidia</taxon>
    </lineage>
</organism>
<dbReference type="PANTHER" id="PTHR31115:SF2">
    <property type="entry name" value="OS05G0107300 PROTEIN"/>
    <property type="match status" value="1"/>
</dbReference>
<reference evidence="2 3" key="1">
    <citation type="submission" date="2019-07" db="EMBL/GenBank/DDBJ databases">
        <title>De Novo Assembly of kiwifruit Actinidia rufa.</title>
        <authorList>
            <person name="Sugita-Konishi S."/>
            <person name="Sato K."/>
            <person name="Mori E."/>
            <person name="Abe Y."/>
            <person name="Kisaki G."/>
            <person name="Hamano K."/>
            <person name="Suezawa K."/>
            <person name="Otani M."/>
            <person name="Fukuda T."/>
            <person name="Manabe T."/>
            <person name="Gomi K."/>
            <person name="Tabuchi M."/>
            <person name="Akimitsu K."/>
            <person name="Kataoka I."/>
        </authorList>
    </citation>
    <scope>NUCLEOTIDE SEQUENCE [LARGE SCALE GENOMIC DNA]</scope>
    <source>
        <strain evidence="3">cv. Fuchu</strain>
    </source>
</reference>
<feature type="compositionally biased region" description="Polar residues" evidence="1">
    <location>
        <begin position="415"/>
        <end position="424"/>
    </location>
</feature>
<feature type="region of interest" description="Disordered" evidence="1">
    <location>
        <begin position="908"/>
        <end position="973"/>
    </location>
</feature>
<dbReference type="EMBL" id="BJWL01000022">
    <property type="protein sequence ID" value="GFZ11215.1"/>
    <property type="molecule type" value="Genomic_DNA"/>
</dbReference>
<comment type="caution">
    <text evidence="2">The sequence shown here is derived from an EMBL/GenBank/DDBJ whole genome shotgun (WGS) entry which is preliminary data.</text>
</comment>
<dbReference type="PANTHER" id="PTHR31115">
    <property type="entry name" value="OS05G0107300 PROTEIN"/>
    <property type="match status" value="1"/>
</dbReference>
<feature type="compositionally biased region" description="Polar residues" evidence="1">
    <location>
        <begin position="955"/>
        <end position="964"/>
    </location>
</feature>
<dbReference type="OrthoDB" id="1915143at2759"/>
<evidence type="ECO:0000256" key="1">
    <source>
        <dbReference type="SAM" id="MobiDB-lite"/>
    </source>
</evidence>
<keyword evidence="3" id="KW-1185">Reference proteome</keyword>